<proteinExistence type="predicted"/>
<sequence length="370" mass="39841">MPAHMLHIRLWGLAAASRGTSSGLVCSCTPWPPYASACPRTEPWERSWLAGECSPWPLCAIIKEFLLEDEACIGVSRARVSPYQGAAPAPTTEQAPNADVAASAAKLNTKRASPPATSANAAAPDSGNAGGVPSKLMLQVDIDDELSEGREHEPEKDEPTLLYGTVSPDAFEALEEGFTKVQEMWEESLALIEAKVTTAGRKQQQCSEPTTAADEDQKVGKKKGRQRNKVALYKTVDLVSKQLVKRDVHELEVENAPDGSGGTAHISGGTSAQMSRDLDNSESDAIEDDHIDFKGTGLEGHLLAAMVWKFGVAKGRGAGPGKMNDHADSDSPRSLVVVTIAYRFPVFHGWVFRKLLHGQHPHKPGSREFT</sequence>
<feature type="signal peptide" evidence="2">
    <location>
        <begin position="1"/>
        <end position="22"/>
    </location>
</feature>
<feature type="compositionally biased region" description="Low complexity" evidence="1">
    <location>
        <begin position="112"/>
        <end position="126"/>
    </location>
</feature>
<keyword evidence="2" id="KW-0732">Signal</keyword>
<dbReference type="Proteomes" id="UP000186817">
    <property type="component" value="Unassembled WGS sequence"/>
</dbReference>
<gene>
    <name evidence="3" type="ORF">AK812_SmicGene20753</name>
</gene>
<feature type="region of interest" description="Disordered" evidence="1">
    <location>
        <begin position="199"/>
        <end position="226"/>
    </location>
</feature>
<evidence type="ECO:0000256" key="2">
    <source>
        <dbReference type="SAM" id="SignalP"/>
    </source>
</evidence>
<dbReference type="OrthoDB" id="424952at2759"/>
<evidence type="ECO:0000256" key="1">
    <source>
        <dbReference type="SAM" id="MobiDB-lite"/>
    </source>
</evidence>
<dbReference type="AlphaFoldDB" id="A0A1Q9DP66"/>
<organism evidence="3 4">
    <name type="scientific">Symbiodinium microadriaticum</name>
    <name type="common">Dinoflagellate</name>
    <name type="synonym">Zooxanthella microadriatica</name>
    <dbReference type="NCBI Taxonomy" id="2951"/>
    <lineage>
        <taxon>Eukaryota</taxon>
        <taxon>Sar</taxon>
        <taxon>Alveolata</taxon>
        <taxon>Dinophyceae</taxon>
        <taxon>Suessiales</taxon>
        <taxon>Symbiodiniaceae</taxon>
        <taxon>Symbiodinium</taxon>
    </lineage>
</organism>
<accession>A0A1Q9DP66</accession>
<dbReference type="EMBL" id="LSRX01000450">
    <property type="protein sequence ID" value="OLP96962.1"/>
    <property type="molecule type" value="Genomic_DNA"/>
</dbReference>
<feature type="region of interest" description="Disordered" evidence="1">
    <location>
        <begin position="83"/>
        <end position="133"/>
    </location>
</feature>
<comment type="caution">
    <text evidence="3">The sequence shown here is derived from an EMBL/GenBank/DDBJ whole genome shotgun (WGS) entry which is preliminary data.</text>
</comment>
<feature type="compositionally biased region" description="Polar residues" evidence="1">
    <location>
        <begin position="200"/>
        <end position="210"/>
    </location>
</feature>
<reference evidence="3 4" key="1">
    <citation type="submission" date="2016-02" db="EMBL/GenBank/DDBJ databases">
        <title>Genome analysis of coral dinoflagellate symbionts highlights evolutionary adaptations to a symbiotic lifestyle.</title>
        <authorList>
            <person name="Aranda M."/>
            <person name="Li Y."/>
            <person name="Liew Y.J."/>
            <person name="Baumgarten S."/>
            <person name="Simakov O."/>
            <person name="Wilson M."/>
            <person name="Piel J."/>
            <person name="Ashoor H."/>
            <person name="Bougouffa S."/>
            <person name="Bajic V.B."/>
            <person name="Ryu T."/>
            <person name="Ravasi T."/>
            <person name="Bayer T."/>
            <person name="Micklem G."/>
            <person name="Kim H."/>
            <person name="Bhak J."/>
            <person name="Lajeunesse T.C."/>
            <person name="Voolstra C.R."/>
        </authorList>
    </citation>
    <scope>NUCLEOTIDE SEQUENCE [LARGE SCALE GENOMIC DNA]</scope>
    <source>
        <strain evidence="3 4">CCMP2467</strain>
    </source>
</reference>
<feature type="region of interest" description="Disordered" evidence="1">
    <location>
        <begin position="253"/>
        <end position="282"/>
    </location>
</feature>
<evidence type="ECO:0000313" key="4">
    <source>
        <dbReference type="Proteomes" id="UP000186817"/>
    </source>
</evidence>
<evidence type="ECO:0000313" key="3">
    <source>
        <dbReference type="EMBL" id="OLP96962.1"/>
    </source>
</evidence>
<feature type="chain" id="PRO_5013362566" evidence="2">
    <location>
        <begin position="23"/>
        <end position="370"/>
    </location>
</feature>
<protein>
    <submittedName>
        <fullName evidence="3">Uncharacterized protein</fullName>
    </submittedName>
</protein>
<keyword evidence="4" id="KW-1185">Reference proteome</keyword>
<name>A0A1Q9DP66_SYMMI</name>